<dbReference type="EMBL" id="CP123516">
    <property type="protein sequence ID" value="WGM04077.1"/>
    <property type="molecule type" value="Genomic_DNA"/>
</dbReference>
<keyword evidence="3" id="KW-0614">Plasmid</keyword>
<feature type="region of interest" description="Disordered" evidence="1">
    <location>
        <begin position="1"/>
        <end position="65"/>
    </location>
</feature>
<dbReference type="Pfam" id="PF03515">
    <property type="entry name" value="Cloacin"/>
    <property type="match status" value="1"/>
</dbReference>
<protein>
    <submittedName>
        <fullName evidence="3">Colicin-like bacteriocin tRNase domain-containing protein</fullName>
    </submittedName>
</protein>
<dbReference type="InterPro" id="IPR016128">
    <property type="entry name" value="Pyosin/cloacin_T_dom"/>
</dbReference>
<feature type="domain" description="Pyosin/cloacin translocation" evidence="2">
    <location>
        <begin position="18"/>
        <end position="120"/>
    </location>
</feature>
<geneLocation type="plasmid" evidence="3 4">
    <name>paPv12</name>
</geneLocation>
<feature type="compositionally biased region" description="Gly residues" evidence="1">
    <location>
        <begin position="31"/>
        <end position="52"/>
    </location>
</feature>
<accession>A0AA95GSN2</accession>
<dbReference type="Proteomes" id="UP001177595">
    <property type="component" value="Plasmid paPv12"/>
</dbReference>
<name>A0AA95GSN2_9GAMM</name>
<gene>
    <name evidence="3" type="ORF">QE210_21680</name>
</gene>
<proteinExistence type="predicted"/>
<evidence type="ECO:0000313" key="3">
    <source>
        <dbReference type="EMBL" id="WGM04077.1"/>
    </source>
</evidence>
<dbReference type="AlphaFoldDB" id="A0AA95GSN2"/>
<reference evidence="3" key="1">
    <citation type="submission" date="2023-04" db="EMBL/GenBank/DDBJ databases">
        <title>Genome dynamics across the evolutionary transition to endosymbiosis.</title>
        <authorList>
            <person name="Siozios S."/>
            <person name="Nadal-Jimenez P."/>
            <person name="Azagi T."/>
            <person name="Sprong H."/>
            <person name="Frost C.L."/>
            <person name="Parratt S.R."/>
            <person name="Taylor G."/>
            <person name="Brettell L."/>
            <person name="Lew K.C."/>
            <person name="Croft L."/>
            <person name="King K.C."/>
            <person name="Brockhurst M.A."/>
            <person name="Hypsa V."/>
            <person name="Novakova E."/>
            <person name="Darby A.C."/>
            <person name="Hurst G.D.D."/>
        </authorList>
    </citation>
    <scope>NUCLEOTIDE SEQUENCE</scope>
    <source>
        <strain evidence="3">APv</strain>
        <plasmid evidence="3">paPv12</plasmid>
    </source>
</reference>
<organism evidence="3 4">
    <name type="scientific">Arsenophonus nasoniae</name>
    <name type="common">son-killer infecting Nasonia vitripennis</name>
    <dbReference type="NCBI Taxonomy" id="638"/>
    <lineage>
        <taxon>Bacteria</taxon>
        <taxon>Pseudomonadati</taxon>
        <taxon>Pseudomonadota</taxon>
        <taxon>Gammaproteobacteria</taxon>
        <taxon>Enterobacterales</taxon>
        <taxon>Morganellaceae</taxon>
        <taxon>Arsenophonus</taxon>
    </lineage>
</organism>
<evidence type="ECO:0000259" key="2">
    <source>
        <dbReference type="Pfam" id="PF03515"/>
    </source>
</evidence>
<dbReference type="RefSeq" id="WP_280627349.1">
    <property type="nucleotide sequence ID" value="NZ_CP123516.1"/>
</dbReference>
<evidence type="ECO:0000313" key="4">
    <source>
        <dbReference type="Proteomes" id="UP001177595"/>
    </source>
</evidence>
<sequence>MDEKKDSQKTRKKRGVNASDHSGWSSENSPWGGGSSSGRGTGPEGRGDGGGHNSSSRHNLDLSKTPEAMTTMSYVAIPMTVYPVNGVLGFTINWTAIDSALVQGINYLSKALPYAGSLLGGCYCWGFISK</sequence>
<evidence type="ECO:0000256" key="1">
    <source>
        <dbReference type="SAM" id="MobiDB-lite"/>
    </source>
</evidence>